<organism evidence="1 2">
    <name type="scientific">Dermatophagoides farinae</name>
    <name type="common">American house dust mite</name>
    <dbReference type="NCBI Taxonomy" id="6954"/>
    <lineage>
        <taxon>Eukaryota</taxon>
        <taxon>Metazoa</taxon>
        <taxon>Ecdysozoa</taxon>
        <taxon>Arthropoda</taxon>
        <taxon>Chelicerata</taxon>
        <taxon>Arachnida</taxon>
        <taxon>Acari</taxon>
        <taxon>Acariformes</taxon>
        <taxon>Sarcoptiformes</taxon>
        <taxon>Astigmata</taxon>
        <taxon>Psoroptidia</taxon>
        <taxon>Analgoidea</taxon>
        <taxon>Pyroglyphidae</taxon>
        <taxon>Dermatophagoidinae</taxon>
        <taxon>Dermatophagoides</taxon>
    </lineage>
</organism>
<gene>
    <name evidence="1" type="ORF">DERF_001624</name>
</gene>
<proteinExistence type="predicted"/>
<name>A0A922I8Z5_DERFA</name>
<reference evidence="1" key="1">
    <citation type="submission" date="2013-05" db="EMBL/GenBank/DDBJ databases">
        <authorList>
            <person name="Yim A.K.Y."/>
            <person name="Chan T.F."/>
            <person name="Ji K.M."/>
            <person name="Liu X.Y."/>
            <person name="Zhou J.W."/>
            <person name="Li R.Q."/>
            <person name="Yang K.Y."/>
            <person name="Li J."/>
            <person name="Li M."/>
            <person name="Law P.T.W."/>
            <person name="Wu Y.L."/>
            <person name="Cai Z.L."/>
            <person name="Qin H."/>
            <person name="Bao Y."/>
            <person name="Leung R.K.K."/>
            <person name="Ng P.K.S."/>
            <person name="Zou J."/>
            <person name="Zhong X.J."/>
            <person name="Ran P.X."/>
            <person name="Zhong N.S."/>
            <person name="Liu Z.G."/>
            <person name="Tsui S.K.W."/>
        </authorList>
    </citation>
    <scope>NUCLEOTIDE SEQUENCE</scope>
    <source>
        <strain evidence="1">Derf</strain>
        <tissue evidence="1">Whole organism</tissue>
    </source>
</reference>
<comment type="caution">
    <text evidence="1">The sequence shown here is derived from an EMBL/GenBank/DDBJ whole genome shotgun (WGS) entry which is preliminary data.</text>
</comment>
<sequence length="93" mass="11022">MFTTFVSIELSFVIELWQMWTTKKGGRMLETYTMVENVDNLNYRALFRIHLAERPCCLFGIDATYRCSKEIDPFKKLINLPQSHESHSHDDVY</sequence>
<accession>A0A922I8Z5</accession>
<reference evidence="1" key="2">
    <citation type="journal article" date="2022" name="Res Sq">
        <title>Comparative Genomics Reveals Insights into the Divergent Evolution of Astigmatic Mites and Household Pest Adaptations.</title>
        <authorList>
            <person name="Xiong Q."/>
            <person name="Wan A.T.-Y."/>
            <person name="Liu X.-Y."/>
            <person name="Fung C.S.-H."/>
            <person name="Xiao X."/>
            <person name="Malainual N."/>
            <person name="Hou J."/>
            <person name="Wang L."/>
            <person name="Wang M."/>
            <person name="Yang K."/>
            <person name="Cui Y."/>
            <person name="Leung E."/>
            <person name="Nong W."/>
            <person name="Shin S.-K."/>
            <person name="Au S."/>
            <person name="Jeong K.Y."/>
            <person name="Chew F.T."/>
            <person name="Hui J."/>
            <person name="Leung T.F."/>
            <person name="Tungtrongchitr A."/>
            <person name="Zhong N."/>
            <person name="Liu Z."/>
            <person name="Tsui S."/>
        </authorList>
    </citation>
    <scope>NUCLEOTIDE SEQUENCE</scope>
    <source>
        <strain evidence="1">Derf</strain>
        <tissue evidence="1">Whole organism</tissue>
    </source>
</reference>
<protein>
    <submittedName>
        <fullName evidence="1">Uncharacterized protein</fullName>
    </submittedName>
</protein>
<dbReference type="Proteomes" id="UP000790347">
    <property type="component" value="Unassembled WGS sequence"/>
</dbReference>
<evidence type="ECO:0000313" key="2">
    <source>
        <dbReference type="Proteomes" id="UP000790347"/>
    </source>
</evidence>
<dbReference type="AlphaFoldDB" id="A0A922I8Z5"/>
<evidence type="ECO:0000313" key="1">
    <source>
        <dbReference type="EMBL" id="KAH9527617.1"/>
    </source>
</evidence>
<keyword evidence="2" id="KW-1185">Reference proteome</keyword>
<dbReference type="EMBL" id="ASGP02000001">
    <property type="protein sequence ID" value="KAH9527617.1"/>
    <property type="molecule type" value="Genomic_DNA"/>
</dbReference>